<dbReference type="InterPro" id="IPR011050">
    <property type="entry name" value="Pectin_lyase_fold/virulence"/>
</dbReference>
<dbReference type="AlphaFoldDB" id="A0A1H3I5I1"/>
<dbReference type="InterPro" id="IPR012334">
    <property type="entry name" value="Pectin_lyas_fold"/>
</dbReference>
<dbReference type="SUPFAM" id="SSF51126">
    <property type="entry name" value="Pectin lyase-like"/>
    <property type="match status" value="1"/>
</dbReference>
<feature type="chain" id="PRO_5011467585" description="Right handed beta helix region" evidence="2">
    <location>
        <begin position="22"/>
        <end position="507"/>
    </location>
</feature>
<accession>A0A1H3I5I1</accession>
<dbReference type="EMBL" id="FNOV01000006">
    <property type="protein sequence ID" value="SDY22715.1"/>
    <property type="molecule type" value="Genomic_DNA"/>
</dbReference>
<evidence type="ECO:0000313" key="3">
    <source>
        <dbReference type="EMBL" id="SDY22715.1"/>
    </source>
</evidence>
<dbReference type="STRING" id="651662.SAMN04488069_106289"/>
<dbReference type="OrthoDB" id="1111178at2"/>
<name>A0A1H3I5I1_9BACT</name>
<proteinExistence type="predicted"/>
<keyword evidence="4" id="KW-1185">Reference proteome</keyword>
<evidence type="ECO:0008006" key="5">
    <source>
        <dbReference type="Google" id="ProtNLM"/>
    </source>
</evidence>
<dbReference type="RefSeq" id="WP_092740081.1">
    <property type="nucleotide sequence ID" value="NZ_FNOV01000006.1"/>
</dbReference>
<evidence type="ECO:0000313" key="4">
    <source>
        <dbReference type="Proteomes" id="UP000199249"/>
    </source>
</evidence>
<gene>
    <name evidence="3" type="ORF">SAMN04488069_106289</name>
</gene>
<feature type="region of interest" description="Disordered" evidence="1">
    <location>
        <begin position="468"/>
        <end position="507"/>
    </location>
</feature>
<dbReference type="Proteomes" id="UP000199249">
    <property type="component" value="Unassembled WGS sequence"/>
</dbReference>
<evidence type="ECO:0000256" key="1">
    <source>
        <dbReference type="SAM" id="MobiDB-lite"/>
    </source>
</evidence>
<dbReference type="Gene3D" id="2.160.20.10">
    <property type="entry name" value="Single-stranded right-handed beta-helix, Pectin lyase-like"/>
    <property type="match status" value="1"/>
</dbReference>
<protein>
    <recommendedName>
        <fullName evidence="5">Right handed beta helix region</fullName>
    </recommendedName>
</protein>
<keyword evidence="2" id="KW-0732">Signal</keyword>
<organism evidence="3 4">
    <name type="scientific">Hymenobacter psychrophilus</name>
    <dbReference type="NCBI Taxonomy" id="651662"/>
    <lineage>
        <taxon>Bacteria</taxon>
        <taxon>Pseudomonadati</taxon>
        <taxon>Bacteroidota</taxon>
        <taxon>Cytophagia</taxon>
        <taxon>Cytophagales</taxon>
        <taxon>Hymenobacteraceae</taxon>
        <taxon>Hymenobacter</taxon>
    </lineage>
</organism>
<sequence length="507" mass="55810">MRYLLPLLLLLSALTTTVLLPGCEPKEDLVTTDSGARLEFSLDTVKFDTVFVATGTVTKRLWVYNRNARAVRVAEISLQSRPAVTYSLLINGDAVASARNVEIRGKDSLLVLVRATVDPTPADGKPFLVEDNLRFVTNGNEQAVKVLSYGQNAYFHDGETITVNTVWKADKPHVVYNSVLVNPGITLTITAGARIYSHFGSFLVVKGRLLCNPDYQPKGPIKPTDPNIVRFQGDRREAEYAERPGQWGGIEFDLGSQGNVLRYTEIKNSTLGLYLYNPFDEQPRPQVRIDNVELRNISTLNSGYGFDGAALLSLCGDLAVSNTLISNCEQYAVYATQSSQVQLDYCTIANYSLGTRDQPSVLVSPEAPFVAINKRPLPVVAPRLFAVRNSIIWGSVRSGEELEFVAGEQYVGNISIRNSLLKTKRYDNTGALGQQKNGNILNPDEFTASIFKSTPSRPRLPQPNFELDTLSPASNRALPLPGLSTDLLNRPRNPTTPDIGAYERVNP</sequence>
<feature type="signal peptide" evidence="2">
    <location>
        <begin position="1"/>
        <end position="21"/>
    </location>
</feature>
<evidence type="ECO:0000256" key="2">
    <source>
        <dbReference type="SAM" id="SignalP"/>
    </source>
</evidence>
<reference evidence="4" key="1">
    <citation type="submission" date="2016-10" db="EMBL/GenBank/DDBJ databases">
        <authorList>
            <person name="Varghese N."/>
            <person name="Submissions S."/>
        </authorList>
    </citation>
    <scope>NUCLEOTIDE SEQUENCE [LARGE SCALE GENOMIC DNA]</scope>
    <source>
        <strain evidence="4">CGMCC 1.8975</strain>
    </source>
</reference>